<dbReference type="PANTHER" id="PTHR43591">
    <property type="entry name" value="METHYLTRANSFERASE"/>
    <property type="match status" value="1"/>
</dbReference>
<keyword evidence="3" id="KW-1185">Reference proteome</keyword>
<gene>
    <name evidence="2" type="ORF">MF646_04645</name>
</gene>
<dbReference type="Proteomes" id="UP001139150">
    <property type="component" value="Unassembled WGS sequence"/>
</dbReference>
<dbReference type="InterPro" id="IPR029063">
    <property type="entry name" value="SAM-dependent_MTases_sf"/>
</dbReference>
<dbReference type="Gene3D" id="3.40.50.150">
    <property type="entry name" value="Vaccinia Virus protein VP39"/>
    <property type="match status" value="1"/>
</dbReference>
<keyword evidence="2" id="KW-0808">Transferase</keyword>
<dbReference type="GO" id="GO:0008757">
    <property type="term" value="F:S-adenosylmethionine-dependent methyltransferase activity"/>
    <property type="evidence" value="ECO:0007669"/>
    <property type="project" value="InterPro"/>
</dbReference>
<evidence type="ECO:0000259" key="1">
    <source>
        <dbReference type="Pfam" id="PF08241"/>
    </source>
</evidence>
<evidence type="ECO:0000313" key="2">
    <source>
        <dbReference type="EMBL" id="MCL7746405.1"/>
    </source>
</evidence>
<dbReference type="CDD" id="cd02440">
    <property type="entry name" value="AdoMet_MTases"/>
    <property type="match status" value="1"/>
</dbReference>
<evidence type="ECO:0000313" key="3">
    <source>
        <dbReference type="Proteomes" id="UP001139150"/>
    </source>
</evidence>
<protein>
    <submittedName>
        <fullName evidence="2">Class I SAM-dependent methyltransferase</fullName>
    </submittedName>
</protein>
<dbReference type="PANTHER" id="PTHR43591:SF110">
    <property type="entry name" value="RHODANESE DOMAIN-CONTAINING PROTEIN"/>
    <property type="match status" value="1"/>
</dbReference>
<name>A0A9X2A1Y6_9BACI</name>
<comment type="caution">
    <text evidence="2">The sequence shown here is derived from an EMBL/GenBank/DDBJ whole genome shotgun (WGS) entry which is preliminary data.</text>
</comment>
<sequence>MKKMSGTDFDDLVDFFDKMAQTNWLSTIHDQLKDLSGRWSNKTILDIGCGTGRLLERGKEEARELIGIDLSHEMVEKSRSVLEGGRAKTRVLVGDAYSLPLREKQIDVAVSTCVMFLLPEPQKGLNEMVRVVKPSGVVAMLNPSPKMSPDEAASYANLVKMSGFERESLFAWSNVSTKRHRYSDEELNGLLMEFGLKNIRHTHVLDGLATITVAENRR</sequence>
<dbReference type="Pfam" id="PF08241">
    <property type="entry name" value="Methyltransf_11"/>
    <property type="match status" value="1"/>
</dbReference>
<accession>A0A9X2A1Y6</accession>
<keyword evidence="2" id="KW-0489">Methyltransferase</keyword>
<reference evidence="2" key="1">
    <citation type="submission" date="2022-02" db="EMBL/GenBank/DDBJ databases">
        <title>Halalkalibacter sp. nov. isolated from Lonar Lake, India.</title>
        <authorList>
            <person name="Joshi A."/>
            <person name="Thite S."/>
            <person name="Lodha T."/>
        </authorList>
    </citation>
    <scope>NUCLEOTIDE SEQUENCE</scope>
    <source>
        <strain evidence="2">MEB205</strain>
    </source>
</reference>
<dbReference type="AlphaFoldDB" id="A0A9X2A1Y6"/>
<dbReference type="SUPFAM" id="SSF53335">
    <property type="entry name" value="S-adenosyl-L-methionine-dependent methyltransferases"/>
    <property type="match status" value="1"/>
</dbReference>
<dbReference type="EMBL" id="JAKRYL010000004">
    <property type="protein sequence ID" value="MCL7746405.1"/>
    <property type="molecule type" value="Genomic_DNA"/>
</dbReference>
<proteinExistence type="predicted"/>
<organism evidence="2 3">
    <name type="scientific">Halalkalibacter alkaliphilus</name>
    <dbReference type="NCBI Taxonomy" id="2917993"/>
    <lineage>
        <taxon>Bacteria</taxon>
        <taxon>Bacillati</taxon>
        <taxon>Bacillota</taxon>
        <taxon>Bacilli</taxon>
        <taxon>Bacillales</taxon>
        <taxon>Bacillaceae</taxon>
        <taxon>Halalkalibacter</taxon>
    </lineage>
</organism>
<dbReference type="RefSeq" id="WP_250095336.1">
    <property type="nucleotide sequence ID" value="NZ_JAKRYL010000004.1"/>
</dbReference>
<dbReference type="GO" id="GO:0032259">
    <property type="term" value="P:methylation"/>
    <property type="evidence" value="ECO:0007669"/>
    <property type="project" value="UniProtKB-KW"/>
</dbReference>
<dbReference type="InterPro" id="IPR013216">
    <property type="entry name" value="Methyltransf_11"/>
</dbReference>
<feature type="domain" description="Methyltransferase type 11" evidence="1">
    <location>
        <begin position="45"/>
        <end position="139"/>
    </location>
</feature>